<evidence type="ECO:0000256" key="5">
    <source>
        <dbReference type="ARBA" id="ARBA00023136"/>
    </source>
</evidence>
<evidence type="ECO:0000256" key="2">
    <source>
        <dbReference type="ARBA" id="ARBA00009765"/>
    </source>
</evidence>
<dbReference type="InterPro" id="IPR002523">
    <property type="entry name" value="MgTranspt_CorA/ZnTranspt_ZntB"/>
</dbReference>
<reference evidence="7 8" key="1">
    <citation type="submission" date="2019-11" db="EMBL/GenBank/DDBJ databases">
        <title>Comparative genomics of hydrocarbon-degrading Desulfosarcina strains.</title>
        <authorList>
            <person name="Watanabe M."/>
            <person name="Kojima H."/>
            <person name="Fukui M."/>
        </authorList>
    </citation>
    <scope>NUCLEOTIDE SEQUENCE [LARGE SCALE GENOMIC DNA]</scope>
    <source>
        <strain evidence="7 8">PP31</strain>
    </source>
</reference>
<evidence type="ECO:0000256" key="6">
    <source>
        <dbReference type="SAM" id="Phobius"/>
    </source>
</evidence>
<dbReference type="Gene3D" id="1.20.58.340">
    <property type="entry name" value="Magnesium transport protein CorA, transmembrane region"/>
    <property type="match status" value="2"/>
</dbReference>
<proteinExistence type="inferred from homology"/>
<name>A0A5K7YYP3_9BACT</name>
<dbReference type="KEGG" id="dwd:DSCW_09170"/>
<dbReference type="InterPro" id="IPR045863">
    <property type="entry name" value="CorA_TM1_TM2"/>
</dbReference>
<evidence type="ECO:0000256" key="4">
    <source>
        <dbReference type="ARBA" id="ARBA00022989"/>
    </source>
</evidence>
<dbReference type="SUPFAM" id="SSF143865">
    <property type="entry name" value="CorA soluble domain-like"/>
    <property type="match status" value="1"/>
</dbReference>
<comment type="similarity">
    <text evidence="2">Belongs to the CorA metal ion transporter (MIT) (TC 1.A.35) family.</text>
</comment>
<dbReference type="RefSeq" id="WP_155302601.1">
    <property type="nucleotide sequence ID" value="NZ_AP021875.1"/>
</dbReference>
<evidence type="ECO:0000313" key="8">
    <source>
        <dbReference type="Proteomes" id="UP000427769"/>
    </source>
</evidence>
<dbReference type="Pfam" id="PF01544">
    <property type="entry name" value="CorA"/>
    <property type="match status" value="1"/>
</dbReference>
<dbReference type="EMBL" id="AP021875">
    <property type="protein sequence ID" value="BBO73500.1"/>
    <property type="molecule type" value="Genomic_DNA"/>
</dbReference>
<dbReference type="GO" id="GO:0046873">
    <property type="term" value="F:metal ion transmembrane transporter activity"/>
    <property type="evidence" value="ECO:0007669"/>
    <property type="project" value="InterPro"/>
</dbReference>
<evidence type="ECO:0000256" key="3">
    <source>
        <dbReference type="ARBA" id="ARBA00022692"/>
    </source>
</evidence>
<keyword evidence="4 6" id="KW-1133">Transmembrane helix</keyword>
<organism evidence="7 8">
    <name type="scientific">Desulfosarcina widdelii</name>
    <dbReference type="NCBI Taxonomy" id="947919"/>
    <lineage>
        <taxon>Bacteria</taxon>
        <taxon>Pseudomonadati</taxon>
        <taxon>Thermodesulfobacteriota</taxon>
        <taxon>Desulfobacteria</taxon>
        <taxon>Desulfobacterales</taxon>
        <taxon>Desulfosarcinaceae</taxon>
        <taxon>Desulfosarcina</taxon>
    </lineage>
</organism>
<evidence type="ECO:0000256" key="1">
    <source>
        <dbReference type="ARBA" id="ARBA00004141"/>
    </source>
</evidence>
<sequence length="310" mass="35538">MIKILRWAENRFVQADQIERHCLINVVNPGKEELEKLTVEMRIPSDFLTDPMDIDERSRIETENGFLLIVLRLPKYNEGSDVPFTTFPAGIVLTKDDTIVFVSSSDIMDILNLSDNRLKGVADGKRSSVILHIFLKTALLYLRYLKEINRKYGEIEHELQKSLKNKELIKLLNIEKSLVFFMTSLKSNELMMERLMKTELLKLTADDKDRLEDVLIENRQAIETANIYSNILSGMMDAFASVISNNLNVVMKILTSITVILMIPTLAASIYGMNIELPFQHLPHAFYIITGTSFCALLLCAVIFKINKWF</sequence>
<dbReference type="OrthoDB" id="9803416at2"/>
<dbReference type="CDD" id="cd12827">
    <property type="entry name" value="EcCorA_ZntB-like_u2"/>
    <property type="match status" value="1"/>
</dbReference>
<dbReference type="PANTHER" id="PTHR47891:SF2">
    <property type="entry name" value="MAGNESIUM AND COBALT TRANSPORTER"/>
    <property type="match status" value="1"/>
</dbReference>
<feature type="transmembrane region" description="Helical" evidence="6">
    <location>
        <begin position="253"/>
        <end position="273"/>
    </location>
</feature>
<accession>A0A5K7YYP3</accession>
<gene>
    <name evidence="7" type="ORF">DSCW_09170</name>
</gene>
<keyword evidence="8" id="KW-1185">Reference proteome</keyword>
<keyword evidence="3 6" id="KW-0812">Transmembrane</keyword>
<protein>
    <submittedName>
        <fullName evidence="7">Magnesium transporter CorA</fullName>
    </submittedName>
</protein>
<dbReference type="SUPFAM" id="SSF144083">
    <property type="entry name" value="Magnesium transport protein CorA, transmembrane region"/>
    <property type="match status" value="1"/>
</dbReference>
<dbReference type="AlphaFoldDB" id="A0A5K7YYP3"/>
<dbReference type="PANTHER" id="PTHR47891">
    <property type="entry name" value="TRANSPORTER-RELATED"/>
    <property type="match status" value="1"/>
</dbReference>
<comment type="subcellular location">
    <subcellularLocation>
        <location evidence="1">Membrane</location>
        <topology evidence="1">Multi-pass membrane protein</topology>
    </subcellularLocation>
</comment>
<evidence type="ECO:0000313" key="7">
    <source>
        <dbReference type="EMBL" id="BBO73500.1"/>
    </source>
</evidence>
<dbReference type="GO" id="GO:0016020">
    <property type="term" value="C:membrane"/>
    <property type="evidence" value="ECO:0007669"/>
    <property type="project" value="UniProtKB-SubCell"/>
</dbReference>
<dbReference type="Gene3D" id="3.30.460.20">
    <property type="entry name" value="CorA soluble domain-like"/>
    <property type="match status" value="1"/>
</dbReference>
<dbReference type="Proteomes" id="UP000427769">
    <property type="component" value="Chromosome"/>
</dbReference>
<dbReference type="InterPro" id="IPR047199">
    <property type="entry name" value="CorA-like"/>
</dbReference>
<feature type="transmembrane region" description="Helical" evidence="6">
    <location>
        <begin position="285"/>
        <end position="304"/>
    </location>
</feature>
<dbReference type="InterPro" id="IPR045861">
    <property type="entry name" value="CorA_cytoplasmic_dom"/>
</dbReference>
<keyword evidence="5 6" id="KW-0472">Membrane</keyword>